<dbReference type="EMBL" id="AUPC02000161">
    <property type="protein sequence ID" value="POG67965.1"/>
    <property type="molecule type" value="Genomic_DNA"/>
</dbReference>
<dbReference type="Proteomes" id="UP000018888">
    <property type="component" value="Unassembled WGS sequence"/>
</dbReference>
<reference evidence="1" key="2">
    <citation type="submission" date="2013-07" db="EMBL/GenBank/DDBJ databases">
        <title>The genome of an arbuscular mycorrhizal fungus provides insights into the evolution of the oldest plant symbiosis.</title>
        <authorList>
            <consortium name="DOE Joint Genome Institute"/>
            <person name="Tisserant E."/>
            <person name="Malbreil M."/>
            <person name="Kuo A."/>
            <person name="Kohler A."/>
            <person name="Symeonidi A."/>
            <person name="Balestrini R."/>
            <person name="Charron P."/>
            <person name="Duensing N."/>
            <person name="Frei-dit-Frey N."/>
            <person name="Gianinazzi-Pearson V."/>
            <person name="Gilbert B."/>
            <person name="Handa Y."/>
            <person name="Hijri M."/>
            <person name="Kaul R."/>
            <person name="Kawaguchi M."/>
            <person name="Krajinski F."/>
            <person name="Lammers P."/>
            <person name="Lapierre D."/>
            <person name="Masclaux F.G."/>
            <person name="Murat C."/>
            <person name="Morin E."/>
            <person name="Ndikumana S."/>
            <person name="Pagni M."/>
            <person name="Petitpierre D."/>
            <person name="Requena N."/>
            <person name="Rosikiewicz P."/>
            <person name="Riley R."/>
            <person name="Saito K."/>
            <person name="San Clemente H."/>
            <person name="Shapiro H."/>
            <person name="van Tuinen D."/>
            <person name="Becard G."/>
            <person name="Bonfante P."/>
            <person name="Paszkowski U."/>
            <person name="Shachar-Hill Y."/>
            <person name="Young J.P."/>
            <person name="Sanders I.R."/>
            <person name="Henrissat B."/>
            <person name="Rensing S.A."/>
            <person name="Grigoriev I.V."/>
            <person name="Corradi N."/>
            <person name="Roux C."/>
            <person name="Martin F."/>
        </authorList>
    </citation>
    <scope>NUCLEOTIDE SEQUENCE</scope>
    <source>
        <strain evidence="1">DAOM 197198</strain>
    </source>
</reference>
<dbReference type="VEuPathDB" id="FungiDB:RhiirFUN_012240"/>
<evidence type="ECO:0000313" key="1">
    <source>
        <dbReference type="EMBL" id="ESA05052.1"/>
    </source>
</evidence>
<protein>
    <submittedName>
        <fullName evidence="1">Uncharacterized protein</fullName>
    </submittedName>
</protein>
<reference evidence="2 3" key="1">
    <citation type="journal article" date="2013" name="Proc. Natl. Acad. Sci. U.S.A.">
        <title>Genome of an arbuscular mycorrhizal fungus provides insight into the oldest plant symbiosis.</title>
        <authorList>
            <person name="Tisserant E."/>
            <person name="Malbreil M."/>
            <person name="Kuo A."/>
            <person name="Kohler A."/>
            <person name="Symeonidi A."/>
            <person name="Balestrini R."/>
            <person name="Charron P."/>
            <person name="Duensing N."/>
            <person name="Frei Dit Frey N."/>
            <person name="Gianinazzi-Pearson V."/>
            <person name="Gilbert L.B."/>
            <person name="Handa Y."/>
            <person name="Herr J.R."/>
            <person name="Hijri M."/>
            <person name="Koul R."/>
            <person name="Kawaguchi M."/>
            <person name="Krajinski F."/>
            <person name="Lammers P.J."/>
            <person name="Masclaux F.G."/>
            <person name="Murat C."/>
            <person name="Morin E."/>
            <person name="Ndikumana S."/>
            <person name="Pagni M."/>
            <person name="Petitpierre D."/>
            <person name="Requena N."/>
            <person name="Rosikiewicz P."/>
            <person name="Riley R."/>
            <person name="Saito K."/>
            <person name="San Clemente H."/>
            <person name="Shapiro H."/>
            <person name="van Tuinen D."/>
            <person name="Becard G."/>
            <person name="Bonfante P."/>
            <person name="Paszkowski U."/>
            <person name="Shachar-Hill Y.Y."/>
            <person name="Tuskan G.A."/>
            <person name="Young P.W."/>
            <person name="Sanders I.R."/>
            <person name="Henrissat B."/>
            <person name="Rensing S.A."/>
            <person name="Grigoriev I.V."/>
            <person name="Corradi N."/>
            <person name="Roux C."/>
            <person name="Martin F."/>
        </authorList>
    </citation>
    <scope>NUCLEOTIDE SEQUENCE [LARGE SCALE GENOMIC DNA]</scope>
    <source>
        <strain evidence="3">DAOM 181602 / DAOM 197198 / MUCL 43194</strain>
        <strain evidence="2">DAOM 197198</strain>
    </source>
</reference>
<organism evidence="1">
    <name type="scientific">Rhizophagus irregularis (strain DAOM 181602 / DAOM 197198 / MUCL 43194)</name>
    <name type="common">Arbuscular mycorrhizal fungus</name>
    <name type="synonym">Glomus intraradices</name>
    <dbReference type="NCBI Taxonomy" id="747089"/>
    <lineage>
        <taxon>Eukaryota</taxon>
        <taxon>Fungi</taxon>
        <taxon>Fungi incertae sedis</taxon>
        <taxon>Mucoromycota</taxon>
        <taxon>Glomeromycotina</taxon>
        <taxon>Glomeromycetes</taxon>
        <taxon>Glomerales</taxon>
        <taxon>Glomeraceae</taxon>
        <taxon>Rhizophagus</taxon>
    </lineage>
</organism>
<accession>U9TCC0</accession>
<proteinExistence type="predicted"/>
<sequence length="139" mass="16013">MGDDVENRKTAGYINGNIDLKMNHNRNEFLIALIVTQRKYHKEVDKVAFRVAYDAIPDTSKLWLSTGKIVEDVLFEFAKDVDYASCHSCIVNHDDENVKLLFTDVEWKELTEDRIGVPPGANYGKNVRRVMYDRDDDVS</sequence>
<evidence type="ECO:0000313" key="2">
    <source>
        <dbReference type="EMBL" id="POG67965.1"/>
    </source>
</evidence>
<dbReference type="EMBL" id="KI293550">
    <property type="protein sequence ID" value="ESA05052.1"/>
    <property type="molecule type" value="Genomic_DNA"/>
</dbReference>
<evidence type="ECO:0000313" key="3">
    <source>
        <dbReference type="Proteomes" id="UP000018888"/>
    </source>
</evidence>
<gene>
    <name evidence="2" type="ORF">GLOIN_2v1481148</name>
    <name evidence="1" type="ORF">GLOINDRAFT_85133</name>
</gene>
<name>U9TCC0_RHIID</name>
<keyword evidence="3" id="KW-1185">Reference proteome</keyword>
<dbReference type="HOGENOM" id="CLU_1949989_0_0_1"/>
<reference evidence="2 3" key="3">
    <citation type="journal article" date="2018" name="New Phytol.">
        <title>High intraspecific genome diversity in the model arbuscular mycorrhizal symbiont Rhizophagus irregularis.</title>
        <authorList>
            <person name="Chen E.C.H."/>
            <person name="Morin E."/>
            <person name="Beaudet D."/>
            <person name="Noel J."/>
            <person name="Yildirir G."/>
            <person name="Ndikumana S."/>
            <person name="Charron P."/>
            <person name="St-Onge C."/>
            <person name="Giorgi J."/>
            <person name="Kruger M."/>
            <person name="Marton T."/>
            <person name="Ropars J."/>
            <person name="Grigoriev I.V."/>
            <person name="Hainaut M."/>
            <person name="Henrissat B."/>
            <person name="Roux C."/>
            <person name="Martin F."/>
            <person name="Corradi N."/>
        </authorList>
    </citation>
    <scope>NUCLEOTIDE SEQUENCE [LARGE SCALE GENOMIC DNA]</scope>
    <source>
        <strain evidence="3">DAOM 181602 / DAOM 197198 / MUCL 43194</strain>
        <strain evidence="2">DAOM 197198</strain>
    </source>
</reference>
<dbReference type="AlphaFoldDB" id="U9TCC0"/>